<dbReference type="Pfam" id="PF13302">
    <property type="entry name" value="Acetyltransf_3"/>
    <property type="match status" value="1"/>
</dbReference>
<dbReference type="OrthoDB" id="9798081at2"/>
<dbReference type="InterPro" id="IPR051531">
    <property type="entry name" value="N-acetyltransferase"/>
</dbReference>
<proteinExistence type="inferred from homology"/>
<gene>
    <name evidence="5" type="ORF">RU93_GL001554</name>
</gene>
<dbReference type="Proteomes" id="UP000182149">
    <property type="component" value="Unassembled WGS sequence"/>
</dbReference>
<dbReference type="GO" id="GO:0005737">
    <property type="term" value="C:cytoplasm"/>
    <property type="evidence" value="ECO:0007669"/>
    <property type="project" value="TreeGrafter"/>
</dbReference>
<dbReference type="GO" id="GO:0008999">
    <property type="term" value="F:protein-N-terminal-alanine acetyltransferase activity"/>
    <property type="evidence" value="ECO:0007669"/>
    <property type="project" value="TreeGrafter"/>
</dbReference>
<dbReference type="RefSeq" id="WP_071874294.1">
    <property type="nucleotide sequence ID" value="NZ_JBHSHF010000014.1"/>
</dbReference>
<dbReference type="EMBL" id="JXKD01000003">
    <property type="protein sequence ID" value="OJG11559.1"/>
    <property type="molecule type" value="Genomic_DNA"/>
</dbReference>
<keyword evidence="1 5" id="KW-0808">Transferase</keyword>
<dbReference type="STRING" id="328396.RU93_GL001554"/>
<evidence type="ECO:0000256" key="2">
    <source>
        <dbReference type="ARBA" id="ARBA00023315"/>
    </source>
</evidence>
<dbReference type="InterPro" id="IPR016181">
    <property type="entry name" value="Acyl_CoA_acyltransferase"/>
</dbReference>
<evidence type="ECO:0000259" key="4">
    <source>
        <dbReference type="PROSITE" id="PS51186"/>
    </source>
</evidence>
<sequence>MVKTLKTPRLTLRPLTLDDAEKMFQNWTHSVNATKYLTWPPHSNLEVTKDRLRQRITEANEEWGIVDTQTQELMGVIDVVGETTETQTKIIGYVLGEKFWNKGYMTEALEVVIAYLFDATAVNRIEATHDIANPGSGKVMEKAGMTFEGILRQAARNNQGIVDIAIYSILRADLEELTDSTDTSSVPPLKQ</sequence>
<dbReference type="PANTHER" id="PTHR43792:SF8">
    <property type="entry name" value="[RIBOSOMAL PROTEIN US5]-ALANINE N-ACETYLTRANSFERASE"/>
    <property type="match status" value="1"/>
</dbReference>
<evidence type="ECO:0000256" key="1">
    <source>
        <dbReference type="ARBA" id="ARBA00022679"/>
    </source>
</evidence>
<comment type="caution">
    <text evidence="5">The sequence shown here is derived from an EMBL/GenBank/DDBJ whole genome shotgun (WGS) entry which is preliminary data.</text>
</comment>
<reference evidence="5 6" key="1">
    <citation type="submission" date="2014-12" db="EMBL/GenBank/DDBJ databases">
        <title>Draft genome sequences of 29 type strains of Enterococci.</title>
        <authorList>
            <person name="Zhong Z."/>
            <person name="Sun Z."/>
            <person name="Liu W."/>
            <person name="Zhang W."/>
            <person name="Zhang H."/>
        </authorList>
    </citation>
    <scope>NUCLEOTIDE SEQUENCE [LARGE SCALE GENOMIC DNA]</scope>
    <source>
        <strain evidence="5 6">DSM 17690</strain>
    </source>
</reference>
<comment type="similarity">
    <text evidence="3">Belongs to the acetyltransferase family. RimJ subfamily.</text>
</comment>
<keyword evidence="6" id="KW-1185">Reference proteome</keyword>
<name>A0A1L8QVM2_9ENTE</name>
<protein>
    <submittedName>
        <fullName evidence="5">Acetyltransferase</fullName>
    </submittedName>
</protein>
<organism evidence="5 6">
    <name type="scientific">Enterococcus aquimarinus</name>
    <dbReference type="NCBI Taxonomy" id="328396"/>
    <lineage>
        <taxon>Bacteria</taxon>
        <taxon>Bacillati</taxon>
        <taxon>Bacillota</taxon>
        <taxon>Bacilli</taxon>
        <taxon>Lactobacillales</taxon>
        <taxon>Enterococcaceae</taxon>
        <taxon>Enterococcus</taxon>
    </lineage>
</organism>
<keyword evidence="2" id="KW-0012">Acyltransferase</keyword>
<dbReference type="AlphaFoldDB" id="A0A1L8QVM2"/>
<accession>A0A1L8QVM2</accession>
<dbReference type="Gene3D" id="3.40.630.30">
    <property type="match status" value="1"/>
</dbReference>
<dbReference type="InterPro" id="IPR000182">
    <property type="entry name" value="GNAT_dom"/>
</dbReference>
<dbReference type="PANTHER" id="PTHR43792">
    <property type="entry name" value="GNAT FAMILY, PUTATIVE (AFU_ORTHOLOGUE AFUA_3G00765)-RELATED-RELATED"/>
    <property type="match status" value="1"/>
</dbReference>
<evidence type="ECO:0000313" key="6">
    <source>
        <dbReference type="Proteomes" id="UP000182149"/>
    </source>
</evidence>
<evidence type="ECO:0000313" key="5">
    <source>
        <dbReference type="EMBL" id="OJG11559.1"/>
    </source>
</evidence>
<feature type="domain" description="N-acetyltransferase" evidence="4">
    <location>
        <begin position="10"/>
        <end position="173"/>
    </location>
</feature>
<dbReference type="PROSITE" id="PS51186">
    <property type="entry name" value="GNAT"/>
    <property type="match status" value="1"/>
</dbReference>
<evidence type="ECO:0000256" key="3">
    <source>
        <dbReference type="ARBA" id="ARBA00038502"/>
    </source>
</evidence>
<dbReference type="SUPFAM" id="SSF55729">
    <property type="entry name" value="Acyl-CoA N-acyltransferases (Nat)"/>
    <property type="match status" value="1"/>
</dbReference>